<comment type="caution">
    <text evidence="1">The sequence shown here is derived from an EMBL/GenBank/DDBJ whole genome shotgun (WGS) entry which is preliminary data.</text>
</comment>
<dbReference type="RefSeq" id="WP_126981647.1">
    <property type="nucleotide sequence ID" value="NZ_RZHD01000005.1"/>
</dbReference>
<dbReference type="OrthoDB" id="6402405at2"/>
<protein>
    <submittedName>
        <fullName evidence="1">Phage virion morphogenesis protein</fullName>
    </submittedName>
</protein>
<dbReference type="AlphaFoldDB" id="A0A433LBQ9"/>
<keyword evidence="2" id="KW-1185">Reference proteome</keyword>
<dbReference type="NCBIfam" id="TIGR01635">
    <property type="entry name" value="tail_comp_S"/>
    <property type="match status" value="1"/>
</dbReference>
<evidence type="ECO:0000313" key="1">
    <source>
        <dbReference type="EMBL" id="RUR46200.1"/>
    </source>
</evidence>
<dbReference type="Proteomes" id="UP000286912">
    <property type="component" value="Unassembled WGS sequence"/>
</dbReference>
<name>A0A433LBQ9_9GAMM</name>
<gene>
    <name evidence="1" type="ORF">ELY37_09430</name>
</gene>
<organism evidence="1 2">
    <name type="scientific">Vreelandella populi</name>
    <dbReference type="NCBI Taxonomy" id="2498858"/>
    <lineage>
        <taxon>Bacteria</taxon>
        <taxon>Pseudomonadati</taxon>
        <taxon>Pseudomonadota</taxon>
        <taxon>Gammaproteobacteria</taxon>
        <taxon>Oceanospirillales</taxon>
        <taxon>Halomonadaceae</taxon>
        <taxon>Vreelandella</taxon>
    </lineage>
</organism>
<dbReference type="EMBL" id="RZHD01000005">
    <property type="protein sequence ID" value="RUR46200.1"/>
    <property type="molecule type" value="Genomic_DNA"/>
</dbReference>
<dbReference type="Pfam" id="PF05069">
    <property type="entry name" value="Phage_tail_S"/>
    <property type="match status" value="1"/>
</dbReference>
<dbReference type="InterPro" id="IPR006522">
    <property type="entry name" value="Phage_virion_morphogenesis"/>
</dbReference>
<accession>A0A433LBQ9</accession>
<reference evidence="1 2" key="1">
    <citation type="submission" date="2018-12" db="EMBL/GenBank/DDBJ databases">
        <title>three novel Halomonas strain isolated from plants.</title>
        <authorList>
            <person name="Sun C."/>
        </authorList>
    </citation>
    <scope>NUCLEOTIDE SEQUENCE [LARGE SCALE GENOMIC DNA]</scope>
    <source>
        <strain evidence="1 2">RC</strain>
    </source>
</reference>
<evidence type="ECO:0000313" key="2">
    <source>
        <dbReference type="Proteomes" id="UP000286912"/>
    </source>
</evidence>
<sequence>MSDDLQQLDSWLTPLIEKLSPRERRVLAREVARDLRIANRERIKAQTNPDGTPFEPRTQLRGRQGQVRRKAMFTKLRTAKHLRIKTTADEAAVQFAGRVAKIARVHHYGLRDRVEPGGPMHKYARRELVGITGADKNRIANSVLNHLTPPGS</sequence>
<proteinExistence type="predicted"/>